<feature type="region of interest" description="Disordered" evidence="2">
    <location>
        <begin position="478"/>
        <end position="507"/>
    </location>
</feature>
<feature type="domain" description="Transposase (putative) gypsy type" evidence="3">
    <location>
        <begin position="87"/>
        <end position="150"/>
    </location>
</feature>
<dbReference type="EMBL" id="BJWL01000010">
    <property type="protein sequence ID" value="GFY95327.1"/>
    <property type="molecule type" value="Genomic_DNA"/>
</dbReference>
<dbReference type="Proteomes" id="UP000585474">
    <property type="component" value="Unassembled WGS sequence"/>
</dbReference>
<evidence type="ECO:0000256" key="1">
    <source>
        <dbReference type="SAM" id="Coils"/>
    </source>
</evidence>
<keyword evidence="5" id="KW-1185">Reference proteome</keyword>
<name>A0A7J0FBR6_9ERIC</name>
<feature type="region of interest" description="Disordered" evidence="2">
    <location>
        <begin position="1"/>
        <end position="32"/>
    </location>
</feature>
<protein>
    <recommendedName>
        <fullName evidence="3">Transposase (putative) gypsy type domain-containing protein</fullName>
    </recommendedName>
</protein>
<accession>A0A7J0FBR6</accession>
<dbReference type="InterPro" id="IPR007321">
    <property type="entry name" value="Transposase_28"/>
</dbReference>
<proteinExistence type="predicted"/>
<keyword evidence="1" id="KW-0175">Coiled coil</keyword>
<organism evidence="4 5">
    <name type="scientific">Actinidia rufa</name>
    <dbReference type="NCBI Taxonomy" id="165716"/>
    <lineage>
        <taxon>Eukaryota</taxon>
        <taxon>Viridiplantae</taxon>
        <taxon>Streptophyta</taxon>
        <taxon>Embryophyta</taxon>
        <taxon>Tracheophyta</taxon>
        <taxon>Spermatophyta</taxon>
        <taxon>Magnoliopsida</taxon>
        <taxon>eudicotyledons</taxon>
        <taxon>Gunneridae</taxon>
        <taxon>Pentapetalae</taxon>
        <taxon>asterids</taxon>
        <taxon>Ericales</taxon>
        <taxon>Actinidiaceae</taxon>
        <taxon>Actinidia</taxon>
    </lineage>
</organism>
<evidence type="ECO:0000256" key="2">
    <source>
        <dbReference type="SAM" id="MobiDB-lite"/>
    </source>
</evidence>
<comment type="caution">
    <text evidence="4">The sequence shown here is derived from an EMBL/GenBank/DDBJ whole genome shotgun (WGS) entry which is preliminary data.</text>
</comment>
<dbReference type="Pfam" id="PF04195">
    <property type="entry name" value="Transposase_28"/>
    <property type="match status" value="1"/>
</dbReference>
<dbReference type="PANTHER" id="PTHR31099:SF49">
    <property type="entry name" value="MYOSIN HEAVY CHAIN-LIKE PROTEIN"/>
    <property type="match status" value="1"/>
</dbReference>
<dbReference type="PANTHER" id="PTHR31099">
    <property type="entry name" value="OS06G0165300 PROTEIN"/>
    <property type="match status" value="1"/>
</dbReference>
<feature type="compositionally biased region" description="Acidic residues" evidence="2">
    <location>
        <begin position="492"/>
        <end position="507"/>
    </location>
</feature>
<evidence type="ECO:0000313" key="5">
    <source>
        <dbReference type="Proteomes" id="UP000585474"/>
    </source>
</evidence>
<feature type="coiled-coil region" evidence="1">
    <location>
        <begin position="430"/>
        <end position="464"/>
    </location>
</feature>
<dbReference type="AlphaFoldDB" id="A0A7J0FBR6"/>
<sequence>MMDKVNQLPSPSPPPPEDSTLRAETSNHGKDSEMITYTPFEKEFNVMTQDNLDRLRETYSFLVGIQARIPNEGETILSTRPSEIAFYEAAFSTGLRLPIHPTIRRILNFYNIYPAQLSPNAWRSVVCVLMIWQFYKRAMSLNKFRCLYSLFKSPKSDLGWLYFKARSRKNLFKASNVKGWKRRFFFISGDDWKLFPNLAWDEGVPWVPRTWGTQDKRCKKLPILTDIKDWRTRRVFKKIGPGGYFNVPVVLNSKTFQKYFAFDRERMSSRGEDNAEGKSADGAIVFYVTRVRLTIPKMNNPKAKGLPSFLNWEPRSLNLSSSSSLEAMSESWLPSKLRSDGMSKRISLKKFAQKVGGGQGHELGDKIHSCHKECGHQREVPKGKGEGGQTLPRLSGHEVLPHLSQVVVLGSVLAVQSRLEGLMADLGEREKKAAEELKEKFDAVVRLEEEVAELKKNEVLAKKKDFDYKRQLAHHHPNLGIDLDNMGLDHDLLEEEEEEEKGEDNEE</sequence>
<evidence type="ECO:0000259" key="3">
    <source>
        <dbReference type="Pfam" id="PF04195"/>
    </source>
</evidence>
<gene>
    <name evidence="4" type="ORF">Acr_10g0007120</name>
</gene>
<feature type="compositionally biased region" description="Basic and acidic residues" evidence="2">
    <location>
        <begin position="19"/>
        <end position="32"/>
    </location>
</feature>
<dbReference type="OrthoDB" id="687305at2759"/>
<evidence type="ECO:0000313" key="4">
    <source>
        <dbReference type="EMBL" id="GFY95327.1"/>
    </source>
</evidence>
<reference evidence="4 5" key="1">
    <citation type="submission" date="2019-07" db="EMBL/GenBank/DDBJ databases">
        <title>De Novo Assembly of kiwifruit Actinidia rufa.</title>
        <authorList>
            <person name="Sugita-Konishi S."/>
            <person name="Sato K."/>
            <person name="Mori E."/>
            <person name="Abe Y."/>
            <person name="Kisaki G."/>
            <person name="Hamano K."/>
            <person name="Suezawa K."/>
            <person name="Otani M."/>
            <person name="Fukuda T."/>
            <person name="Manabe T."/>
            <person name="Gomi K."/>
            <person name="Tabuchi M."/>
            <person name="Akimitsu K."/>
            <person name="Kataoka I."/>
        </authorList>
    </citation>
    <scope>NUCLEOTIDE SEQUENCE [LARGE SCALE GENOMIC DNA]</scope>
    <source>
        <strain evidence="5">cv. Fuchu</strain>
    </source>
</reference>